<sequence length="81" mass="9232">MPTGVFLIKSLKRLLESWSFHEAGGILSERETEEEEEEEEEEAAAVAAVVVEQNLEPCSFAANISWNFQDFTFLHVQSWLT</sequence>
<name>A0ACC0GS47_9ERIC</name>
<comment type="caution">
    <text evidence="1">The sequence shown here is derived from an EMBL/GenBank/DDBJ whole genome shotgun (WGS) entry which is preliminary data.</text>
</comment>
<evidence type="ECO:0000313" key="1">
    <source>
        <dbReference type="EMBL" id="KAI8004053.1"/>
    </source>
</evidence>
<reference evidence="1 2" key="1">
    <citation type="journal article" date="2022" name="Plant J.">
        <title>Chromosome-level genome of Camellia lanceoleosa provides a valuable resource for understanding genome evolution and self-incompatibility.</title>
        <authorList>
            <person name="Gong W."/>
            <person name="Xiao S."/>
            <person name="Wang L."/>
            <person name="Liao Z."/>
            <person name="Chang Y."/>
            <person name="Mo W."/>
            <person name="Hu G."/>
            <person name="Li W."/>
            <person name="Zhao G."/>
            <person name="Zhu H."/>
            <person name="Hu X."/>
            <person name="Ji K."/>
            <person name="Xiang X."/>
            <person name="Song Q."/>
            <person name="Yuan D."/>
            <person name="Jin S."/>
            <person name="Zhang L."/>
        </authorList>
    </citation>
    <scope>NUCLEOTIDE SEQUENCE [LARGE SCALE GENOMIC DNA]</scope>
    <source>
        <strain evidence="1">SQ_2022a</strain>
    </source>
</reference>
<organism evidence="1 2">
    <name type="scientific">Camellia lanceoleosa</name>
    <dbReference type="NCBI Taxonomy" id="1840588"/>
    <lineage>
        <taxon>Eukaryota</taxon>
        <taxon>Viridiplantae</taxon>
        <taxon>Streptophyta</taxon>
        <taxon>Embryophyta</taxon>
        <taxon>Tracheophyta</taxon>
        <taxon>Spermatophyta</taxon>
        <taxon>Magnoliopsida</taxon>
        <taxon>eudicotyledons</taxon>
        <taxon>Gunneridae</taxon>
        <taxon>Pentapetalae</taxon>
        <taxon>asterids</taxon>
        <taxon>Ericales</taxon>
        <taxon>Theaceae</taxon>
        <taxon>Camellia</taxon>
    </lineage>
</organism>
<protein>
    <submittedName>
        <fullName evidence="1">Uncharacterized protein</fullName>
    </submittedName>
</protein>
<dbReference type="Proteomes" id="UP001060215">
    <property type="component" value="Chromosome 9"/>
</dbReference>
<accession>A0ACC0GS47</accession>
<evidence type="ECO:0000313" key="2">
    <source>
        <dbReference type="Proteomes" id="UP001060215"/>
    </source>
</evidence>
<proteinExistence type="predicted"/>
<dbReference type="EMBL" id="CM045766">
    <property type="protein sequence ID" value="KAI8004053.1"/>
    <property type="molecule type" value="Genomic_DNA"/>
</dbReference>
<keyword evidence="2" id="KW-1185">Reference proteome</keyword>
<gene>
    <name evidence="1" type="ORF">LOK49_LG08G02913</name>
</gene>